<name>A0AAJ6KC02_BRAPL</name>
<feature type="transmembrane region" description="Helical" evidence="1">
    <location>
        <begin position="166"/>
        <end position="196"/>
    </location>
</feature>
<feature type="transmembrane region" description="Helical" evidence="1">
    <location>
        <begin position="70"/>
        <end position="89"/>
    </location>
</feature>
<sequence>MRGLLKIMKIIGNYIYTIIKGFIIGASMLVPGFSGGTMAMILGIYDKLIASLSGILTFSKNENYISKNKLNFLFLIFFCVGSVLGMVIISKPLSNLIEKYYTVSSFFFMGAALGGFNTVYNKTKSYKFDFLSIVYILFGVAIVYLISMIPEGFFSGNGNRSETFMYFILVVAGLIVAIAMILPGISVSYMFLLLGIYKETIDAVHNLYFPYLIPLAIGCILGVVLTTKLLEYWMEHYVKSSYLIISGFVLGSIIQVFPGMPKGIEWALCAVMFLSAYFLIRLLQRFDPDNR</sequence>
<keyword evidence="1" id="KW-1133">Transmembrane helix</keyword>
<dbReference type="Proteomes" id="UP001242021">
    <property type="component" value="Chromosome"/>
</dbReference>
<gene>
    <name evidence="2" type="ORF">NEH99_01345</name>
</gene>
<keyword evidence="1" id="KW-0812">Transmembrane</keyword>
<dbReference type="Pfam" id="PF04018">
    <property type="entry name" value="VCA0040-like"/>
    <property type="match status" value="1"/>
</dbReference>
<accession>A0AAJ6KC02</accession>
<dbReference type="AlphaFoldDB" id="A0AAJ6KC02"/>
<dbReference type="InterPro" id="IPR007163">
    <property type="entry name" value="VCA0040-like"/>
</dbReference>
<evidence type="ECO:0000313" key="3">
    <source>
        <dbReference type="Proteomes" id="UP001242021"/>
    </source>
</evidence>
<feature type="transmembrane region" description="Helical" evidence="1">
    <location>
        <begin position="101"/>
        <end position="120"/>
    </location>
</feature>
<organism evidence="2 3">
    <name type="scientific">Brachyspira pilosicoli</name>
    <name type="common">Serpulina pilosicoli</name>
    <dbReference type="NCBI Taxonomy" id="52584"/>
    <lineage>
        <taxon>Bacteria</taxon>
        <taxon>Pseudomonadati</taxon>
        <taxon>Spirochaetota</taxon>
        <taxon>Spirochaetia</taxon>
        <taxon>Brachyspirales</taxon>
        <taxon>Brachyspiraceae</taxon>
        <taxon>Brachyspira</taxon>
    </lineage>
</organism>
<feature type="transmembrane region" description="Helical" evidence="1">
    <location>
        <begin position="132"/>
        <end position="154"/>
    </location>
</feature>
<reference evidence="2" key="1">
    <citation type="submission" date="2022-06" db="EMBL/GenBank/DDBJ databases">
        <title>Brachyspira pilosicoli from pigs in Switzerland.</title>
        <authorList>
            <person name="Schmitt S."/>
            <person name="Arnold M."/>
            <person name="Rossano A."/>
            <person name="Perreten V."/>
        </authorList>
    </citation>
    <scope>NUCLEOTIDE SEQUENCE</scope>
    <source>
        <strain evidence="2">MEI4028</strain>
    </source>
</reference>
<dbReference type="PANTHER" id="PTHR37308:SF1">
    <property type="entry name" value="POLYPRENYL-PHOSPHATE TRANSPORTER"/>
    <property type="match status" value="1"/>
</dbReference>
<evidence type="ECO:0000256" key="1">
    <source>
        <dbReference type="SAM" id="Phobius"/>
    </source>
</evidence>
<feature type="transmembrane region" description="Helical" evidence="1">
    <location>
        <begin position="242"/>
        <end position="258"/>
    </location>
</feature>
<keyword evidence="1" id="KW-0472">Membrane</keyword>
<feature type="transmembrane region" description="Helical" evidence="1">
    <location>
        <begin position="264"/>
        <end position="283"/>
    </location>
</feature>
<evidence type="ECO:0000313" key="2">
    <source>
        <dbReference type="EMBL" id="WIH95196.1"/>
    </source>
</evidence>
<dbReference type="EMBL" id="CP098754">
    <property type="protein sequence ID" value="WIH95196.1"/>
    <property type="molecule type" value="Genomic_DNA"/>
</dbReference>
<protein>
    <submittedName>
        <fullName evidence="2">DUF368 domain-containing protein</fullName>
    </submittedName>
</protein>
<feature type="transmembrane region" description="Helical" evidence="1">
    <location>
        <begin position="208"/>
        <end position="230"/>
    </location>
</feature>
<proteinExistence type="predicted"/>
<dbReference type="PANTHER" id="PTHR37308">
    <property type="entry name" value="INTEGRAL MEMBRANE PROTEIN"/>
    <property type="match status" value="1"/>
</dbReference>